<sequence length="606" mass="66969">MRVFLVVLATAGLYRLAVVPWVEPRYRETVRVEELTPEQAAAIRARADRRLEAVRELFPPGAWEHEEPIVMESRGMRLLFKQYHSLPDGRVNLVPCTVIVLPDGQRRANSEKGRTILLRAPQGAVLEFDEPLDLRAGRLARLVGGSLRGQVTIRGTQSSVGANDDIELVTRDLELDEFEIHTNEKVDFRFGRSVGKGQGLVATLLPSQAGGGHGPNIGGIDTIRLEREVELRLEGLATGVVPGSSDLMSQSETEEQPVLVKCDGGLTANLSANVITLEDAVDVRRGAPEHGGDHLSCDVLAIVLGEAEQQMEEDPSSGLEVVEIQASGSPVWIQSPSAGLEVRADRLGYELQTGRILLDGEDPVSIHATGVELEAKSVDYTPGQDNTIGSLMAIGPGWLRAMDEKQLAIESRWQKWLRIRPDETGHVASISGQAEVSVDLQGKLTGAEMHFWFEQTPTQPTVRSTTNSLPKVASLNPLRMLVRGVVEVDVPEVAARTDRMEIWFRRESELQGSVQQGQGPKGTVASEVDVRTNAGKRKAWQDRISINQFLQFGHLFQLIVNCSQQEILFAGLLFFHRTRMNYRRCRSKARFSFSNRLQVQIKESLV</sequence>
<evidence type="ECO:0000313" key="1">
    <source>
        <dbReference type="EMBL" id="ADD93659.1"/>
    </source>
</evidence>
<organism evidence="1">
    <name type="scientific">uncultured marine bacterium MedDCM-OCT-S04-C7</name>
    <dbReference type="NCBI Taxonomy" id="743059"/>
    <lineage>
        <taxon>Bacteria</taxon>
        <taxon>environmental samples</taxon>
    </lineage>
</organism>
<accession>D6PD58</accession>
<protein>
    <recommendedName>
        <fullName evidence="2">Organic solvent tolerance-like N-terminal domain-containing protein</fullName>
    </recommendedName>
</protein>
<evidence type="ECO:0008006" key="2">
    <source>
        <dbReference type="Google" id="ProtNLM"/>
    </source>
</evidence>
<dbReference type="AlphaFoldDB" id="D6PD58"/>
<proteinExistence type="predicted"/>
<reference evidence="1" key="1">
    <citation type="journal article" date="2010" name="ISME J.">
        <title>Metagenome of the Mediterranean deep chlorophyll maximum studied by direct and fosmid library 454 pyrosequencing.</title>
        <authorList>
            <person name="Ghai R."/>
            <person name="Martin-Cuadrado A.B."/>
            <person name="Molto A.G."/>
            <person name="Heredia I.G."/>
            <person name="Cabrera R."/>
            <person name="Martin J."/>
            <person name="Verdu M."/>
            <person name="Deschamps P."/>
            <person name="Moreira D."/>
            <person name="Lopez-Garcia P."/>
            <person name="Mira A."/>
            <person name="Rodriguez-Valera F."/>
        </authorList>
    </citation>
    <scope>NUCLEOTIDE SEQUENCE</scope>
</reference>
<name>D6PD58_9BACT</name>
<dbReference type="EMBL" id="GU942992">
    <property type="protein sequence ID" value="ADD93659.1"/>
    <property type="molecule type" value="Genomic_DNA"/>
</dbReference>